<reference evidence="9 10" key="1">
    <citation type="journal article" date="2017" name="PLoS Biol.">
        <title>The sea cucumber genome provides insights into morphological evolution and visceral regeneration.</title>
        <authorList>
            <person name="Zhang X."/>
            <person name="Sun L."/>
            <person name="Yuan J."/>
            <person name="Sun Y."/>
            <person name="Gao Y."/>
            <person name="Zhang L."/>
            <person name="Li S."/>
            <person name="Dai H."/>
            <person name="Hamel J.F."/>
            <person name="Liu C."/>
            <person name="Yu Y."/>
            <person name="Liu S."/>
            <person name="Lin W."/>
            <person name="Guo K."/>
            <person name="Jin S."/>
            <person name="Xu P."/>
            <person name="Storey K.B."/>
            <person name="Huan P."/>
            <person name="Zhang T."/>
            <person name="Zhou Y."/>
            <person name="Zhang J."/>
            <person name="Lin C."/>
            <person name="Li X."/>
            <person name="Xing L."/>
            <person name="Huo D."/>
            <person name="Sun M."/>
            <person name="Wang L."/>
            <person name="Mercier A."/>
            <person name="Li F."/>
            <person name="Yang H."/>
            <person name="Xiang J."/>
        </authorList>
    </citation>
    <scope>NUCLEOTIDE SEQUENCE [LARGE SCALE GENOMIC DNA]</scope>
    <source>
        <strain evidence="9">Shaxun</strain>
        <tissue evidence="9">Muscle</tissue>
    </source>
</reference>
<comment type="caution">
    <text evidence="9">The sequence shown here is derived from an EMBL/GenBank/DDBJ whole genome shotgun (WGS) entry which is preliminary data.</text>
</comment>
<dbReference type="InterPro" id="IPR051717">
    <property type="entry name" value="MFS_MFSD6"/>
</dbReference>
<evidence type="ECO:0000256" key="4">
    <source>
        <dbReference type="ARBA" id="ARBA00022989"/>
    </source>
</evidence>
<keyword evidence="4 6" id="KW-1133">Transmembrane helix</keyword>
<evidence type="ECO:0000259" key="7">
    <source>
        <dbReference type="Pfam" id="PF12832"/>
    </source>
</evidence>
<dbReference type="AlphaFoldDB" id="A0A2G8KC09"/>
<evidence type="ECO:0000256" key="1">
    <source>
        <dbReference type="ARBA" id="ARBA00004141"/>
    </source>
</evidence>
<accession>A0A2G8KC09</accession>
<dbReference type="Proteomes" id="UP000230750">
    <property type="component" value="Unassembled WGS sequence"/>
</dbReference>
<dbReference type="STRING" id="307972.A0A2G8KC09"/>
<feature type="transmembrane region" description="Helical" evidence="6">
    <location>
        <begin position="245"/>
        <end position="264"/>
    </location>
</feature>
<name>A0A2G8KC09_STIJA</name>
<dbReference type="InterPro" id="IPR036259">
    <property type="entry name" value="MFS_trans_sf"/>
</dbReference>
<proteinExistence type="inferred from homology"/>
<feature type="transmembrane region" description="Helical" evidence="6">
    <location>
        <begin position="169"/>
        <end position="189"/>
    </location>
</feature>
<dbReference type="Pfam" id="PF12832">
    <property type="entry name" value="MFS_1_like"/>
    <property type="match status" value="1"/>
</dbReference>
<evidence type="ECO:0000256" key="5">
    <source>
        <dbReference type="ARBA" id="ARBA00023136"/>
    </source>
</evidence>
<dbReference type="Gene3D" id="1.20.1250.20">
    <property type="entry name" value="MFS general substrate transporter like domains"/>
    <property type="match status" value="2"/>
</dbReference>
<gene>
    <name evidence="9" type="ORF">BSL78_17619</name>
    <name evidence="8" type="ORF">BSL78_28291</name>
</gene>
<evidence type="ECO:0000313" key="10">
    <source>
        <dbReference type="Proteomes" id="UP000230750"/>
    </source>
</evidence>
<keyword evidence="3 6" id="KW-0812">Transmembrane</keyword>
<keyword evidence="10" id="KW-1185">Reference proteome</keyword>
<dbReference type="PANTHER" id="PTHR16172:SF42">
    <property type="entry name" value="MAJOR FACILITATOR SUPERFAMILY (MFS) PROFILE DOMAIN-CONTAINING PROTEIN"/>
    <property type="match status" value="1"/>
</dbReference>
<evidence type="ECO:0000256" key="3">
    <source>
        <dbReference type="ARBA" id="ARBA00022692"/>
    </source>
</evidence>
<evidence type="ECO:0000313" key="9">
    <source>
        <dbReference type="EMBL" id="PIK45515.1"/>
    </source>
</evidence>
<feature type="transmembrane region" description="Helical" evidence="6">
    <location>
        <begin position="358"/>
        <end position="378"/>
    </location>
</feature>
<dbReference type="SUPFAM" id="SSF103473">
    <property type="entry name" value="MFS general substrate transporter"/>
    <property type="match status" value="1"/>
</dbReference>
<protein>
    <submittedName>
        <fullName evidence="9">Putative major facilitator superfamily domain-containing protein 6</fullName>
    </submittedName>
</protein>
<dbReference type="GO" id="GO:0016020">
    <property type="term" value="C:membrane"/>
    <property type="evidence" value="ECO:0007669"/>
    <property type="project" value="UniProtKB-SubCell"/>
</dbReference>
<feature type="domain" description="Major facilitator superfamily associated" evidence="7">
    <location>
        <begin position="11"/>
        <end position="382"/>
    </location>
</feature>
<dbReference type="EMBL" id="MRZV01000708">
    <property type="protein sequence ID" value="PIK45515.1"/>
    <property type="molecule type" value="Genomic_DNA"/>
</dbReference>
<feature type="transmembrane region" description="Helical" evidence="6">
    <location>
        <begin position="276"/>
        <end position="296"/>
    </location>
</feature>
<dbReference type="EMBL" id="MRZV01002048">
    <property type="protein sequence ID" value="PIK34886.1"/>
    <property type="molecule type" value="Genomic_DNA"/>
</dbReference>
<feature type="transmembrane region" description="Helical" evidence="6">
    <location>
        <begin position="308"/>
        <end position="328"/>
    </location>
</feature>
<comment type="similarity">
    <text evidence="2">Belongs to the major facilitator superfamily. MFSD6 family.</text>
</comment>
<feature type="transmembrane region" description="Helical" evidence="6">
    <location>
        <begin position="126"/>
        <end position="148"/>
    </location>
</feature>
<evidence type="ECO:0000256" key="2">
    <source>
        <dbReference type="ARBA" id="ARBA00005241"/>
    </source>
</evidence>
<organism evidence="9 10">
    <name type="scientific">Stichopus japonicus</name>
    <name type="common">Sea cucumber</name>
    <dbReference type="NCBI Taxonomy" id="307972"/>
    <lineage>
        <taxon>Eukaryota</taxon>
        <taxon>Metazoa</taxon>
        <taxon>Echinodermata</taxon>
        <taxon>Eleutherozoa</taxon>
        <taxon>Echinozoa</taxon>
        <taxon>Holothuroidea</taxon>
        <taxon>Aspidochirotacea</taxon>
        <taxon>Aspidochirotida</taxon>
        <taxon>Stichopodidae</taxon>
        <taxon>Apostichopus</taxon>
    </lineage>
</organism>
<comment type="subcellular location">
    <subcellularLocation>
        <location evidence="1">Membrane</location>
        <topology evidence="1">Multi-pass membrane protein</topology>
    </subcellularLocation>
</comment>
<evidence type="ECO:0000256" key="6">
    <source>
        <dbReference type="SAM" id="Phobius"/>
    </source>
</evidence>
<dbReference type="OrthoDB" id="515887at2759"/>
<feature type="transmembrane region" description="Helical" evidence="6">
    <location>
        <begin position="76"/>
        <end position="96"/>
    </location>
</feature>
<evidence type="ECO:0000313" key="8">
    <source>
        <dbReference type="EMBL" id="PIK34886.1"/>
    </source>
</evidence>
<sequence>MVSINKDLLPVKAMYFVYIGALVSLFPTLPVYLSHLGLSITQIGLIRGAEPLLDFIVSPIWGYLADTYSLHKALMMANVLGVGGFFLGTLFVPGAVDPDILPPATNSSEDTLVTDSVGPFKANTTFTFLACLILIGLGQCCNAAVVPLQDANAMQLIKGNPKQSYGRQRLWGSIGGLLFAVTTGLLLDLYSKNVIFLHEFLPAFVIFTILILLTLWPASKTPFAHHTPNATFFRSAGGVLKKPRIFMFLLVMCTFGFSYGQDSFKYLFLNELSSPHLTRALCPAFNCIGEVFFMWNSKKIIQKLGHEGIFYVVLCAWATRFIVYSILINPWLILPVELLHGICFGLLWPNVTAFCNDVAPPGMAATLQAIAFALYAGLKKALIGLK</sequence>
<feature type="transmembrane region" description="Helical" evidence="6">
    <location>
        <begin position="12"/>
        <end position="33"/>
    </location>
</feature>
<keyword evidence="5 6" id="KW-0472">Membrane</keyword>
<feature type="transmembrane region" description="Helical" evidence="6">
    <location>
        <begin position="195"/>
        <end position="216"/>
    </location>
</feature>
<dbReference type="InterPro" id="IPR024989">
    <property type="entry name" value="MFS_assoc_dom"/>
</dbReference>
<dbReference type="PANTHER" id="PTHR16172">
    <property type="entry name" value="MAJOR FACILITATOR SUPERFAMILY DOMAIN-CONTAINING PROTEIN 6-LIKE"/>
    <property type="match status" value="1"/>
</dbReference>